<organism evidence="2 3">
    <name type="scientific">Necator americanus</name>
    <name type="common">Human hookworm</name>
    <dbReference type="NCBI Taxonomy" id="51031"/>
    <lineage>
        <taxon>Eukaryota</taxon>
        <taxon>Metazoa</taxon>
        <taxon>Ecdysozoa</taxon>
        <taxon>Nematoda</taxon>
        <taxon>Chromadorea</taxon>
        <taxon>Rhabditida</taxon>
        <taxon>Rhabditina</taxon>
        <taxon>Rhabditomorpha</taxon>
        <taxon>Strongyloidea</taxon>
        <taxon>Ancylostomatidae</taxon>
        <taxon>Bunostominae</taxon>
        <taxon>Necator</taxon>
    </lineage>
</organism>
<evidence type="ECO:0000313" key="3">
    <source>
        <dbReference type="Proteomes" id="UP001303046"/>
    </source>
</evidence>
<protein>
    <submittedName>
        <fullName evidence="2">Uncharacterized protein</fullName>
    </submittedName>
</protein>
<feature type="transmembrane region" description="Helical" evidence="1">
    <location>
        <begin position="57"/>
        <end position="76"/>
    </location>
</feature>
<keyword evidence="1" id="KW-1133">Transmembrane helix</keyword>
<reference evidence="2 3" key="1">
    <citation type="submission" date="2023-08" db="EMBL/GenBank/DDBJ databases">
        <title>A Necator americanus chromosomal reference genome.</title>
        <authorList>
            <person name="Ilik V."/>
            <person name="Petrzelkova K.J."/>
            <person name="Pardy F."/>
            <person name="Fuh T."/>
            <person name="Niatou-Singa F.S."/>
            <person name="Gouil Q."/>
            <person name="Baker L."/>
            <person name="Ritchie M.E."/>
            <person name="Jex A.R."/>
            <person name="Gazzola D."/>
            <person name="Li H."/>
            <person name="Toshio Fujiwara R."/>
            <person name="Zhan B."/>
            <person name="Aroian R.V."/>
            <person name="Pafco B."/>
            <person name="Schwarz E.M."/>
        </authorList>
    </citation>
    <scope>NUCLEOTIDE SEQUENCE [LARGE SCALE GENOMIC DNA]</scope>
    <source>
        <strain evidence="2 3">Aroian</strain>
        <tissue evidence="2">Whole animal</tissue>
    </source>
</reference>
<name>A0ABR1DIF0_NECAM</name>
<sequence>MDDVRRKCARLRLRLSDTKGGARACYEFIRRHRRTSAALLIRSAHRRVPRVIFHGRIMQLLLLFTMVALIVTVVSAEPRLRFSNSAESGLLRRAGLFFRKRGSAWDGVSAPFTFTNLAEKRRVRELFGKRSAPAVETPDVNVLELPDDQYPSLYDSMLELHRDRRGRVRELFG</sequence>
<proteinExistence type="predicted"/>
<gene>
    <name evidence="2" type="primary">Necator_chrIV.g15609</name>
    <name evidence="2" type="ORF">RB195_002314</name>
</gene>
<dbReference type="Proteomes" id="UP001303046">
    <property type="component" value="Unassembled WGS sequence"/>
</dbReference>
<evidence type="ECO:0000256" key="1">
    <source>
        <dbReference type="SAM" id="Phobius"/>
    </source>
</evidence>
<comment type="caution">
    <text evidence="2">The sequence shown here is derived from an EMBL/GenBank/DDBJ whole genome shotgun (WGS) entry which is preliminary data.</text>
</comment>
<keyword evidence="1" id="KW-0472">Membrane</keyword>
<dbReference type="EMBL" id="JAVFWL010000004">
    <property type="protein sequence ID" value="KAK6750244.1"/>
    <property type="molecule type" value="Genomic_DNA"/>
</dbReference>
<keyword evidence="3" id="KW-1185">Reference proteome</keyword>
<keyword evidence="1" id="KW-0812">Transmembrane</keyword>
<evidence type="ECO:0000313" key="2">
    <source>
        <dbReference type="EMBL" id="KAK6750244.1"/>
    </source>
</evidence>
<accession>A0ABR1DIF0</accession>